<evidence type="ECO:0000313" key="2">
    <source>
        <dbReference type="EMBL" id="KAK6727579.1"/>
    </source>
</evidence>
<dbReference type="PANTHER" id="PTHR47027">
    <property type="entry name" value="REVERSE TRANSCRIPTASE DOMAIN-CONTAINING PROTEIN"/>
    <property type="match status" value="1"/>
</dbReference>
<dbReference type="InterPro" id="IPR000477">
    <property type="entry name" value="RT_dom"/>
</dbReference>
<dbReference type="Pfam" id="PF00078">
    <property type="entry name" value="RVT_1"/>
    <property type="match status" value="1"/>
</dbReference>
<dbReference type="InterPro" id="IPR043502">
    <property type="entry name" value="DNA/RNA_pol_sf"/>
</dbReference>
<dbReference type="PANTHER" id="PTHR47027:SF20">
    <property type="entry name" value="REVERSE TRANSCRIPTASE-LIKE PROTEIN WITH RNA-DIRECTED DNA POLYMERASE DOMAIN"/>
    <property type="match status" value="1"/>
</dbReference>
<dbReference type="SUPFAM" id="SSF56672">
    <property type="entry name" value="DNA/RNA polymerases"/>
    <property type="match status" value="1"/>
</dbReference>
<organism evidence="2 3">
    <name type="scientific">Necator americanus</name>
    <name type="common">Human hookworm</name>
    <dbReference type="NCBI Taxonomy" id="51031"/>
    <lineage>
        <taxon>Eukaryota</taxon>
        <taxon>Metazoa</taxon>
        <taxon>Ecdysozoa</taxon>
        <taxon>Nematoda</taxon>
        <taxon>Chromadorea</taxon>
        <taxon>Rhabditida</taxon>
        <taxon>Rhabditina</taxon>
        <taxon>Rhabditomorpha</taxon>
        <taxon>Strongyloidea</taxon>
        <taxon>Ancylostomatidae</taxon>
        <taxon>Bunostominae</taxon>
        <taxon>Necator</taxon>
    </lineage>
</organism>
<dbReference type="PROSITE" id="PS50878">
    <property type="entry name" value="RT_POL"/>
    <property type="match status" value="1"/>
</dbReference>
<reference evidence="2 3" key="1">
    <citation type="submission" date="2023-08" db="EMBL/GenBank/DDBJ databases">
        <title>A Necator americanus chromosomal reference genome.</title>
        <authorList>
            <person name="Ilik V."/>
            <person name="Petrzelkova K.J."/>
            <person name="Pardy F."/>
            <person name="Fuh T."/>
            <person name="Niatou-Singa F.S."/>
            <person name="Gouil Q."/>
            <person name="Baker L."/>
            <person name="Ritchie M.E."/>
            <person name="Jex A.R."/>
            <person name="Gazzola D."/>
            <person name="Li H."/>
            <person name="Toshio Fujiwara R."/>
            <person name="Zhan B."/>
            <person name="Aroian R.V."/>
            <person name="Pafco B."/>
            <person name="Schwarz E.M."/>
        </authorList>
    </citation>
    <scope>NUCLEOTIDE SEQUENCE [LARGE SCALE GENOMIC DNA]</scope>
    <source>
        <strain evidence="2 3">Aroian</strain>
        <tissue evidence="2">Whole animal</tissue>
    </source>
</reference>
<gene>
    <name evidence="2" type="primary">Necator_chrI.g1459</name>
    <name evidence="2" type="ORF">RB195_005333</name>
</gene>
<evidence type="ECO:0000313" key="3">
    <source>
        <dbReference type="Proteomes" id="UP001303046"/>
    </source>
</evidence>
<comment type="caution">
    <text evidence="2">The sequence shown here is derived from an EMBL/GenBank/DDBJ whole genome shotgun (WGS) entry which is preliminary data.</text>
</comment>
<evidence type="ECO:0000259" key="1">
    <source>
        <dbReference type="PROSITE" id="PS50878"/>
    </source>
</evidence>
<keyword evidence="3" id="KW-1185">Reference proteome</keyword>
<protein>
    <recommendedName>
        <fullName evidence="1">Reverse transcriptase domain-containing protein</fullName>
    </recommendedName>
</protein>
<proteinExistence type="predicted"/>
<accession>A0ABR1BMB1</accession>
<name>A0ABR1BMB1_NECAM</name>
<dbReference type="EMBL" id="JAVFWL010000001">
    <property type="protein sequence ID" value="KAK6727579.1"/>
    <property type="molecule type" value="Genomic_DNA"/>
</dbReference>
<dbReference type="Proteomes" id="UP001303046">
    <property type="component" value="Unassembled WGS sequence"/>
</dbReference>
<sequence length="153" mass="17721">MGVKVDGRHLHHLRFGDDIVVITSSINQTQRMLAEFDETCKKIGLQLNLDKTMFMRNGFVSDVPFTLNGMNISECFSYVYLCREINMVNDLTSELGREKRAVWGAFNSIEDVVKRTKNIWFHAHLFNTTVLFALTYASETWAFRKQEKMRSAS</sequence>
<feature type="domain" description="Reverse transcriptase" evidence="1">
    <location>
        <begin position="1"/>
        <end position="72"/>
    </location>
</feature>